<dbReference type="OrthoDB" id="9816309at2"/>
<dbReference type="Pfam" id="PF13426">
    <property type="entry name" value="PAS_9"/>
    <property type="match status" value="1"/>
</dbReference>
<feature type="coiled-coil region" evidence="1">
    <location>
        <begin position="142"/>
        <end position="204"/>
    </location>
</feature>
<gene>
    <name evidence="3" type="ORF">CRP01_27125</name>
</gene>
<keyword evidence="4" id="KW-1185">Reference proteome</keyword>
<dbReference type="InterPro" id="IPR035965">
    <property type="entry name" value="PAS-like_dom_sf"/>
</dbReference>
<evidence type="ECO:0000256" key="1">
    <source>
        <dbReference type="SAM" id="Coils"/>
    </source>
</evidence>
<dbReference type="SUPFAM" id="SSF57997">
    <property type="entry name" value="Tropomyosin"/>
    <property type="match status" value="1"/>
</dbReference>
<evidence type="ECO:0000259" key="2">
    <source>
        <dbReference type="SMART" id="SM00091"/>
    </source>
</evidence>
<sequence>MSHQNLDKYTQYLIDRFVPKSVFVNADLDILYTHGNIEEYFSFPRALVKFNVSRMLDGEVLLLFQNAVKRCLAGESSLAFRNVAFSKAGVEKLANLHFQKIWLEDKRQEIILVEITNVEPSGADGPKDSSPSNQSVIWNQQMKNLEMQLGDANQRAQNLIDEQEATNEELQASNRELMASNEELQSTNEELQSVNEELYTVNSELQLKNDALSQANNDILNLLRSTDIGTIFLDKELQVRRFTPAIRKHFNLLESDIGRPISDFSTTLIGVDISRISRQVYITLDKYEKEVEDTNGNHYLLRVLPYRTQDDLIQGLVITFVDVNELIRIREQMLTFAKKFKAIFQNSDDIILELDAVGDIEEASNGIGPYSKGALVGKNIFEVLPGEETRRLKAELEDMSKKFRPLSFEFEIRDQNELSRYYAGTMIPLGDNPPNGSGQVLVSFVAIMQDITKNVNEQHELTQNLAAYEAFMDNALHQIALIDRDGTIKYLNYAQHTGSSKKEMIGTSIYKYLGDSEQGKVRSSIENIFSGNPFETVRFNFVDKNGREAMIELVATPVIIEERIRYVALIGQESG</sequence>
<keyword evidence="1" id="KW-0175">Coiled coil</keyword>
<reference evidence="3 4" key="1">
    <citation type="submission" date="2017-10" db="EMBL/GenBank/DDBJ databases">
        <title>The draft genome sequence of Lewinella nigricans NBRC 102662.</title>
        <authorList>
            <person name="Wang K."/>
        </authorList>
    </citation>
    <scope>NUCLEOTIDE SEQUENCE [LARGE SCALE GENOMIC DNA]</scope>
    <source>
        <strain evidence="3 4">NBRC 102662</strain>
    </source>
</reference>
<accession>A0A2D0N4P9</accession>
<feature type="domain" description="PAS" evidence="2">
    <location>
        <begin position="466"/>
        <end position="530"/>
    </location>
</feature>
<dbReference type="SMART" id="SM00091">
    <property type="entry name" value="PAS"/>
    <property type="match status" value="3"/>
</dbReference>
<protein>
    <recommendedName>
        <fullName evidence="2">PAS domain-containing protein</fullName>
    </recommendedName>
</protein>
<evidence type="ECO:0000313" key="3">
    <source>
        <dbReference type="EMBL" id="PHN03360.1"/>
    </source>
</evidence>
<proteinExistence type="predicted"/>
<dbReference type="Pfam" id="PF13596">
    <property type="entry name" value="PAS_10"/>
    <property type="match status" value="1"/>
</dbReference>
<dbReference type="InterPro" id="IPR013767">
    <property type="entry name" value="PAS_fold"/>
</dbReference>
<dbReference type="CDD" id="cd00130">
    <property type="entry name" value="PAS"/>
    <property type="match status" value="2"/>
</dbReference>
<dbReference type="Gene3D" id="3.30.450.20">
    <property type="entry name" value="PAS domain"/>
    <property type="match status" value="3"/>
</dbReference>
<dbReference type="InterPro" id="IPR000014">
    <property type="entry name" value="PAS"/>
</dbReference>
<dbReference type="SUPFAM" id="SSF55785">
    <property type="entry name" value="PYP-like sensor domain (PAS domain)"/>
    <property type="match status" value="2"/>
</dbReference>
<dbReference type="NCBIfam" id="TIGR00229">
    <property type="entry name" value="sensory_box"/>
    <property type="match status" value="2"/>
</dbReference>
<dbReference type="Proteomes" id="UP000223913">
    <property type="component" value="Unassembled WGS sequence"/>
</dbReference>
<dbReference type="PANTHER" id="PTHR24422:SF27">
    <property type="entry name" value="PROTEIN-GLUTAMATE O-METHYLTRANSFERASE"/>
    <property type="match status" value="1"/>
</dbReference>
<dbReference type="AlphaFoldDB" id="A0A2D0N4P9"/>
<dbReference type="EMBL" id="PDUD01000032">
    <property type="protein sequence ID" value="PHN03360.1"/>
    <property type="molecule type" value="Genomic_DNA"/>
</dbReference>
<dbReference type="PANTHER" id="PTHR24422">
    <property type="entry name" value="CHEMOTAXIS PROTEIN METHYLTRANSFERASE"/>
    <property type="match status" value="1"/>
</dbReference>
<name>A0A2D0N4P9_FLAN2</name>
<dbReference type="Pfam" id="PF00989">
    <property type="entry name" value="PAS"/>
    <property type="match status" value="1"/>
</dbReference>
<organism evidence="3 4">
    <name type="scientific">Flavilitoribacter nigricans (strain ATCC 23147 / DSM 23189 / NBRC 102662 / NCIMB 1420 / SS-2)</name>
    <name type="common">Lewinella nigricans</name>
    <dbReference type="NCBI Taxonomy" id="1122177"/>
    <lineage>
        <taxon>Bacteria</taxon>
        <taxon>Pseudomonadati</taxon>
        <taxon>Bacteroidota</taxon>
        <taxon>Saprospiria</taxon>
        <taxon>Saprospirales</taxon>
        <taxon>Lewinellaceae</taxon>
        <taxon>Flavilitoribacter</taxon>
    </lineage>
</organism>
<feature type="domain" description="PAS" evidence="2">
    <location>
        <begin position="217"/>
        <end position="285"/>
    </location>
</feature>
<feature type="domain" description="PAS" evidence="2">
    <location>
        <begin position="338"/>
        <end position="401"/>
    </location>
</feature>
<dbReference type="GO" id="GO:0006355">
    <property type="term" value="P:regulation of DNA-templated transcription"/>
    <property type="evidence" value="ECO:0007669"/>
    <property type="project" value="InterPro"/>
</dbReference>
<comment type="caution">
    <text evidence="3">The sequence shown here is derived from an EMBL/GenBank/DDBJ whole genome shotgun (WGS) entry which is preliminary data.</text>
</comment>
<evidence type="ECO:0000313" key="4">
    <source>
        <dbReference type="Proteomes" id="UP000223913"/>
    </source>
</evidence>
<dbReference type="InterPro" id="IPR050903">
    <property type="entry name" value="Bact_Chemotaxis_MeTrfase"/>
</dbReference>